<organism evidence="5">
    <name type="scientific">Soboliphyme baturini</name>
    <dbReference type="NCBI Taxonomy" id="241478"/>
    <lineage>
        <taxon>Eukaryota</taxon>
        <taxon>Metazoa</taxon>
        <taxon>Ecdysozoa</taxon>
        <taxon>Nematoda</taxon>
        <taxon>Enoplea</taxon>
        <taxon>Dorylaimia</taxon>
        <taxon>Dioctophymatida</taxon>
        <taxon>Dioctophymatoidea</taxon>
        <taxon>Soboliphymatidae</taxon>
        <taxon>Soboliphyme</taxon>
    </lineage>
</organism>
<dbReference type="AlphaFoldDB" id="A0A183IPU3"/>
<feature type="repeat" description="HEAT" evidence="2">
    <location>
        <begin position="73"/>
        <end position="113"/>
    </location>
</feature>
<reference evidence="3 4" key="2">
    <citation type="submission" date="2018-11" db="EMBL/GenBank/DDBJ databases">
        <authorList>
            <consortium name="Pathogen Informatics"/>
        </authorList>
    </citation>
    <scope>NUCLEOTIDE SEQUENCE [LARGE SCALE GENOMIC DNA]</scope>
</reference>
<dbReference type="InterPro" id="IPR011989">
    <property type="entry name" value="ARM-like"/>
</dbReference>
<dbReference type="SMART" id="SM00567">
    <property type="entry name" value="EZ_HEAT"/>
    <property type="match status" value="4"/>
</dbReference>
<protein>
    <submittedName>
        <fullName evidence="5">Deoxyhypusine monooxygenase</fullName>
    </submittedName>
</protein>
<dbReference type="Pfam" id="PF13646">
    <property type="entry name" value="HEAT_2"/>
    <property type="match status" value="1"/>
</dbReference>
<dbReference type="GO" id="GO:0019135">
    <property type="term" value="F:deoxyhypusine monooxygenase activity"/>
    <property type="evidence" value="ECO:0007669"/>
    <property type="project" value="TreeGrafter"/>
</dbReference>
<dbReference type="PROSITE" id="PS50077">
    <property type="entry name" value="HEAT_REPEAT"/>
    <property type="match status" value="1"/>
</dbReference>
<dbReference type="Gene3D" id="1.25.10.10">
    <property type="entry name" value="Leucine-rich Repeat Variant"/>
    <property type="match status" value="1"/>
</dbReference>
<dbReference type="WBParaSite" id="SBAD_0000586301-mRNA-1">
    <property type="protein sequence ID" value="SBAD_0000586301-mRNA-1"/>
    <property type="gene ID" value="SBAD_0000586301"/>
</dbReference>
<evidence type="ECO:0000313" key="5">
    <source>
        <dbReference type="WBParaSite" id="SBAD_0000586301-mRNA-1"/>
    </source>
</evidence>
<dbReference type="EMBL" id="UZAM01009138">
    <property type="protein sequence ID" value="VDP07857.1"/>
    <property type="molecule type" value="Genomic_DNA"/>
</dbReference>
<reference evidence="5" key="1">
    <citation type="submission" date="2016-06" db="UniProtKB">
        <authorList>
            <consortium name="WormBaseParasite"/>
        </authorList>
    </citation>
    <scope>IDENTIFICATION</scope>
</reference>
<accession>A0A183IPU3</accession>
<dbReference type="InterPro" id="IPR021133">
    <property type="entry name" value="HEAT_type_2"/>
</dbReference>
<evidence type="ECO:0000256" key="2">
    <source>
        <dbReference type="PROSITE-ProRule" id="PRU00103"/>
    </source>
</evidence>
<dbReference type="Proteomes" id="UP000270296">
    <property type="component" value="Unassembled WGS sequence"/>
</dbReference>
<comment type="function">
    <text evidence="1">Catalyzes the hydroxylation of the N(6)-(4-aminobutyl)-L-lysine intermediate produced by deoxyhypusine synthase/DHPS on a critical lysine of the eukaryotic translation initiation factor 5A/eIF-5A. This is the second step of the post-translational modification of that lysine into an unusual amino acid residue named hypusine. Hypusination is unique to mature eIF-5A factor and is essential for its function.</text>
</comment>
<gene>
    <name evidence="3" type="ORF">SBAD_LOCUS5640</name>
</gene>
<proteinExistence type="predicted"/>
<dbReference type="PANTHER" id="PTHR12697">
    <property type="entry name" value="PBS LYASE HEAT-LIKE PROTEIN"/>
    <property type="match status" value="1"/>
</dbReference>
<dbReference type="SUPFAM" id="SSF48371">
    <property type="entry name" value="ARM repeat"/>
    <property type="match status" value="1"/>
</dbReference>
<dbReference type="InterPro" id="IPR004155">
    <property type="entry name" value="PBS_lyase_HEAT"/>
</dbReference>
<evidence type="ECO:0000256" key="1">
    <source>
        <dbReference type="ARBA" id="ARBA00045876"/>
    </source>
</evidence>
<evidence type="ECO:0000313" key="4">
    <source>
        <dbReference type="Proteomes" id="UP000270296"/>
    </source>
</evidence>
<dbReference type="PANTHER" id="PTHR12697:SF5">
    <property type="entry name" value="DEOXYHYPUSINE HYDROXYLASE"/>
    <property type="match status" value="1"/>
</dbReference>
<sequence length="232" mass="26341">MMLAVNEEAVRKIGDILSDKSAPLKKRFRALFTLRTIGGCLAIDLIAKNFTDSSALLKHELAYCLGQMRDTFALPTLRDVLSDETQETIVRHEAGEAIGAIGDSSQMEFLEKYRNSSIQTIAETCELACQRLQWWAAVDEEERQLAENVYDSVDPAPSEVSDCIKENVCSLERTLLDEKAQLWNRYRALFALRNIASDEAILSISKGMNLFWESLKLVKYNQWYASFLNDSR</sequence>
<name>A0A183IPU3_9BILA</name>
<dbReference type="OrthoDB" id="421002at2759"/>
<evidence type="ECO:0000313" key="3">
    <source>
        <dbReference type="EMBL" id="VDP07857.1"/>
    </source>
</evidence>
<keyword evidence="4" id="KW-1185">Reference proteome</keyword>
<dbReference type="InterPro" id="IPR016024">
    <property type="entry name" value="ARM-type_fold"/>
</dbReference>